<evidence type="ECO:0000256" key="1">
    <source>
        <dbReference type="SAM" id="MobiDB-lite"/>
    </source>
</evidence>
<feature type="domain" description="Transposase MuDR plant" evidence="2">
    <location>
        <begin position="448"/>
        <end position="511"/>
    </location>
</feature>
<evidence type="ECO:0008006" key="6">
    <source>
        <dbReference type="Google" id="ProtNLM"/>
    </source>
</evidence>
<gene>
    <name evidence="4" type="ORF">H6P81_009263</name>
</gene>
<evidence type="ECO:0000313" key="4">
    <source>
        <dbReference type="EMBL" id="KAG9449298.1"/>
    </source>
</evidence>
<keyword evidence="5" id="KW-1185">Reference proteome</keyword>
<sequence length="783" mass="89044">MSFVHIFCKYGGDFIIENNKMVNYDGGTSALILVETTCSFKKLYAKMYEVTGWNPRTDVISMWTRLEIAAGWWEFPCIISDETLEGPLALVTKGLAKVLELYLKRESLVGKALLEVDERNTIPTGGFREVDGGHGRNSEANARAAMETDIRANMGTNAETASVEVVMEDNLELNVEDNIQRRIVLMDEPSEDPDEKSSCGEERDEPNMQKIDDGEGAVDKSSKISILCWHDCRFEREHGSIVNHHGGESISSSIDSTSSFQVLMTKLYELMGWNPANYSILVWMKVQTMPGVYHYVEVKNDENLAASFNLVLTGKVFVLEFFMERSSSWHRGEGTMESNVLGRSAEVTELLSQVQGNQNVGDDDNLQKNVPKNLKRKISQVAGTGLSTRNAIELQATETQSSSDNDMMANKCDGNGNFGSVAGERLANDRNKDLRKASMDNYATADDIYVGKTFSNKEALERHLLRYSIKRHVQFDVIESTDLVYDVKCINNECPWGVYASYSAPIHNFEIRRYDGDHECASSSARYDSRECTSRFIYNTIMPMVKTEFTLTLNKIWNIFKDKYRMDISMTVAREARFQAYKAVFGGLDESYDFLHKFLNEVKETNPKSMHVLCGEQVGDKRMFKSVFWAFGPSINGFRYCRPVICLDGICLEGKDPSYLFMASTLDGDKGLFPLAFAIVESESETTWEWFLTCLDQFVVCGMKPLTFISDCHEDLIGAIQNRFPPPHYFHRFCLKHLPARFKMFDYQDFSETVRGCAMKLEIRDFDKEFNEIDLMSEKLKKN</sequence>
<comment type="caution">
    <text evidence="4">The sequence shown here is derived from an EMBL/GenBank/DDBJ whole genome shotgun (WGS) entry which is preliminary data.</text>
</comment>
<accession>A0AAV7EPW4</accession>
<reference evidence="4 5" key="1">
    <citation type="submission" date="2021-07" db="EMBL/GenBank/DDBJ databases">
        <title>The Aristolochia fimbriata genome: insights into angiosperm evolution, floral development and chemical biosynthesis.</title>
        <authorList>
            <person name="Jiao Y."/>
        </authorList>
    </citation>
    <scope>NUCLEOTIDE SEQUENCE [LARGE SCALE GENOMIC DNA]</scope>
    <source>
        <strain evidence="4">IBCAS-2021</strain>
        <tissue evidence="4">Leaf</tissue>
    </source>
</reference>
<dbReference type="PANTHER" id="PTHR31973:SF187">
    <property type="entry name" value="MUTATOR TRANSPOSASE MUDRA PROTEIN"/>
    <property type="match status" value="1"/>
</dbReference>
<evidence type="ECO:0000259" key="3">
    <source>
        <dbReference type="Pfam" id="PF10551"/>
    </source>
</evidence>
<dbReference type="EMBL" id="JAINDJ010000004">
    <property type="protein sequence ID" value="KAG9449298.1"/>
    <property type="molecule type" value="Genomic_DNA"/>
</dbReference>
<proteinExistence type="predicted"/>
<organism evidence="4 5">
    <name type="scientific">Aristolochia fimbriata</name>
    <name type="common">White veined hardy Dutchman's pipe vine</name>
    <dbReference type="NCBI Taxonomy" id="158543"/>
    <lineage>
        <taxon>Eukaryota</taxon>
        <taxon>Viridiplantae</taxon>
        <taxon>Streptophyta</taxon>
        <taxon>Embryophyta</taxon>
        <taxon>Tracheophyta</taxon>
        <taxon>Spermatophyta</taxon>
        <taxon>Magnoliopsida</taxon>
        <taxon>Magnoliidae</taxon>
        <taxon>Piperales</taxon>
        <taxon>Aristolochiaceae</taxon>
        <taxon>Aristolochia</taxon>
    </lineage>
</organism>
<evidence type="ECO:0000259" key="2">
    <source>
        <dbReference type="Pfam" id="PF03108"/>
    </source>
</evidence>
<dbReference type="Pfam" id="PF10551">
    <property type="entry name" value="MULE"/>
    <property type="match status" value="1"/>
</dbReference>
<dbReference type="PANTHER" id="PTHR31973">
    <property type="entry name" value="POLYPROTEIN, PUTATIVE-RELATED"/>
    <property type="match status" value="1"/>
</dbReference>
<feature type="compositionally biased region" description="Basic and acidic residues" evidence="1">
    <location>
        <begin position="195"/>
        <end position="218"/>
    </location>
</feature>
<protein>
    <recommendedName>
        <fullName evidence="6">MULE transposase domain-containing protein</fullName>
    </recommendedName>
</protein>
<dbReference type="InterPro" id="IPR018289">
    <property type="entry name" value="MULE_transposase_dom"/>
</dbReference>
<name>A0AAV7EPW4_ARIFI</name>
<dbReference type="Proteomes" id="UP000825729">
    <property type="component" value="Unassembled WGS sequence"/>
</dbReference>
<evidence type="ECO:0000313" key="5">
    <source>
        <dbReference type="Proteomes" id="UP000825729"/>
    </source>
</evidence>
<feature type="region of interest" description="Disordered" evidence="1">
    <location>
        <begin position="186"/>
        <end position="218"/>
    </location>
</feature>
<dbReference type="AlphaFoldDB" id="A0AAV7EPW4"/>
<dbReference type="Pfam" id="PF03108">
    <property type="entry name" value="DBD_Tnp_Mut"/>
    <property type="match status" value="1"/>
</dbReference>
<dbReference type="InterPro" id="IPR004332">
    <property type="entry name" value="Transposase_MuDR"/>
</dbReference>
<feature type="domain" description="MULE transposase" evidence="3">
    <location>
        <begin position="644"/>
        <end position="738"/>
    </location>
</feature>